<feature type="region of interest" description="Disordered" evidence="1">
    <location>
        <begin position="56"/>
        <end position="83"/>
    </location>
</feature>
<organism evidence="2 3">
    <name type="scientific">Portunus trituberculatus</name>
    <name type="common">Swimming crab</name>
    <name type="synonym">Neptunus trituberculatus</name>
    <dbReference type="NCBI Taxonomy" id="210409"/>
    <lineage>
        <taxon>Eukaryota</taxon>
        <taxon>Metazoa</taxon>
        <taxon>Ecdysozoa</taxon>
        <taxon>Arthropoda</taxon>
        <taxon>Crustacea</taxon>
        <taxon>Multicrustacea</taxon>
        <taxon>Malacostraca</taxon>
        <taxon>Eumalacostraca</taxon>
        <taxon>Eucarida</taxon>
        <taxon>Decapoda</taxon>
        <taxon>Pleocyemata</taxon>
        <taxon>Brachyura</taxon>
        <taxon>Eubrachyura</taxon>
        <taxon>Portunoidea</taxon>
        <taxon>Portunidae</taxon>
        <taxon>Portuninae</taxon>
        <taxon>Portunus</taxon>
    </lineage>
</organism>
<protein>
    <submittedName>
        <fullName evidence="2">Uncharacterized protein</fullName>
    </submittedName>
</protein>
<comment type="caution">
    <text evidence="2">The sequence shown here is derived from an EMBL/GenBank/DDBJ whole genome shotgun (WGS) entry which is preliminary data.</text>
</comment>
<proteinExistence type="predicted"/>
<name>A0A5B7H2W0_PORTR</name>
<sequence>MAKGNKNIKKKVPVIRQYPYRLDSWPKNRDIYLKPFLFTLSIPQSNLILIYLKTSTSSPARQSAPVKEEEEGEEEEKADRYVL</sequence>
<dbReference type="AlphaFoldDB" id="A0A5B7H2W0"/>
<evidence type="ECO:0000313" key="2">
    <source>
        <dbReference type="EMBL" id="MPC66430.1"/>
    </source>
</evidence>
<reference evidence="2 3" key="1">
    <citation type="submission" date="2019-05" db="EMBL/GenBank/DDBJ databases">
        <title>Another draft genome of Portunus trituberculatus and its Hox gene families provides insights of decapod evolution.</title>
        <authorList>
            <person name="Jeong J.-H."/>
            <person name="Song I."/>
            <person name="Kim S."/>
            <person name="Choi T."/>
            <person name="Kim D."/>
            <person name="Ryu S."/>
            <person name="Kim W."/>
        </authorList>
    </citation>
    <scope>NUCLEOTIDE SEQUENCE [LARGE SCALE GENOMIC DNA]</scope>
    <source>
        <tissue evidence="2">Muscle</tissue>
    </source>
</reference>
<accession>A0A5B7H2W0</accession>
<evidence type="ECO:0000256" key="1">
    <source>
        <dbReference type="SAM" id="MobiDB-lite"/>
    </source>
</evidence>
<evidence type="ECO:0000313" key="3">
    <source>
        <dbReference type="Proteomes" id="UP000324222"/>
    </source>
</evidence>
<keyword evidence="3" id="KW-1185">Reference proteome</keyword>
<dbReference type="Proteomes" id="UP000324222">
    <property type="component" value="Unassembled WGS sequence"/>
</dbReference>
<dbReference type="EMBL" id="VSRR010024742">
    <property type="protein sequence ID" value="MPC66430.1"/>
    <property type="molecule type" value="Genomic_DNA"/>
</dbReference>
<gene>
    <name evidence="2" type="ORF">E2C01_060577</name>
</gene>